<gene>
    <name evidence="2" type="ORF">BDW42DRAFT_198047</name>
</gene>
<evidence type="ECO:0000256" key="1">
    <source>
        <dbReference type="SAM" id="MobiDB-lite"/>
    </source>
</evidence>
<evidence type="ECO:0000313" key="2">
    <source>
        <dbReference type="EMBL" id="PLN74925.1"/>
    </source>
</evidence>
<proteinExistence type="predicted"/>
<feature type="compositionally biased region" description="Acidic residues" evidence="1">
    <location>
        <begin position="64"/>
        <end position="75"/>
    </location>
</feature>
<feature type="region of interest" description="Disordered" evidence="1">
    <location>
        <begin position="1"/>
        <end position="82"/>
    </location>
</feature>
<dbReference type="EMBL" id="KZ559673">
    <property type="protein sequence ID" value="PLN74925.1"/>
    <property type="molecule type" value="Genomic_DNA"/>
</dbReference>
<reference evidence="3" key="1">
    <citation type="submission" date="2017-12" db="EMBL/GenBank/DDBJ databases">
        <authorList>
            <consortium name="DOE Joint Genome Institute"/>
            <person name="Mondo S.J."/>
            <person name="Kjaerbolling I."/>
            <person name="Vesth T.C."/>
            <person name="Frisvad J.C."/>
            <person name="Nybo J.L."/>
            <person name="Theobald S."/>
            <person name="Kuo A."/>
            <person name="Bowyer P."/>
            <person name="Matsuda Y."/>
            <person name="Lyhne E.K."/>
            <person name="Kogle M.E."/>
            <person name="Clum A."/>
            <person name="Lipzen A."/>
            <person name="Salamov A."/>
            <person name="Ngan C.Y."/>
            <person name="Daum C."/>
            <person name="Chiniquy J."/>
            <person name="Barry K."/>
            <person name="LaButti K."/>
            <person name="Haridas S."/>
            <person name="Simmons B.A."/>
            <person name="Magnuson J.K."/>
            <person name="Mortensen U.H."/>
            <person name="Larsen T.O."/>
            <person name="Grigoriev I.V."/>
            <person name="Baker S.E."/>
            <person name="Andersen M.R."/>
            <person name="Nordberg H.P."/>
            <person name="Cantor M.N."/>
            <person name="Hua S.X."/>
        </authorList>
    </citation>
    <scope>NUCLEOTIDE SEQUENCE [LARGE SCALE GENOMIC DNA]</scope>
    <source>
        <strain evidence="3">IBT 19404</strain>
    </source>
</reference>
<keyword evidence="3" id="KW-1185">Reference proteome</keyword>
<name>A0A2J5HDM8_9EURO</name>
<dbReference type="AlphaFoldDB" id="A0A2J5HDM8"/>
<organism evidence="2 3">
    <name type="scientific">Aspergillus taichungensis</name>
    <dbReference type="NCBI Taxonomy" id="482145"/>
    <lineage>
        <taxon>Eukaryota</taxon>
        <taxon>Fungi</taxon>
        <taxon>Dikarya</taxon>
        <taxon>Ascomycota</taxon>
        <taxon>Pezizomycotina</taxon>
        <taxon>Eurotiomycetes</taxon>
        <taxon>Eurotiomycetidae</taxon>
        <taxon>Eurotiales</taxon>
        <taxon>Aspergillaceae</taxon>
        <taxon>Aspergillus</taxon>
        <taxon>Aspergillus subgen. Circumdati</taxon>
    </lineage>
</organism>
<sequence>MSTAPNFPGENLSTVFLREDGLPTPPPSPVLIANAGPTNGEEPSVDMTDDDVPEMSESPSYDSENFDFESLDSDSESSGSESFDFEKVARLAERLEVWHLAHRAEEAIFLELPKHTLCEVVAGFSDASLVEEPSETNSNIQRTFLDEACVRMLALVANLEFRDFLDSQPTLAVEILQRLFLGPPRRCANYENVWSAVSPDGLQHCPYCGWEFED</sequence>
<dbReference type="OrthoDB" id="10495900at2759"/>
<evidence type="ECO:0000313" key="3">
    <source>
        <dbReference type="Proteomes" id="UP000235023"/>
    </source>
</evidence>
<protein>
    <submittedName>
        <fullName evidence="2">Uncharacterized protein</fullName>
    </submittedName>
</protein>
<feature type="compositionally biased region" description="Acidic residues" evidence="1">
    <location>
        <begin position="43"/>
        <end position="54"/>
    </location>
</feature>
<accession>A0A2J5HDM8</accession>
<dbReference type="Proteomes" id="UP000235023">
    <property type="component" value="Unassembled WGS sequence"/>
</dbReference>